<feature type="domain" description="HNH nuclease" evidence="1">
    <location>
        <begin position="451"/>
        <end position="491"/>
    </location>
</feature>
<comment type="caution">
    <text evidence="2">The sequence shown here is derived from an EMBL/GenBank/DDBJ whole genome shotgun (WGS) entry which is preliminary data.</text>
</comment>
<dbReference type="InterPro" id="IPR029063">
    <property type="entry name" value="SAM-dependent_MTases_sf"/>
</dbReference>
<dbReference type="Pfam" id="PF13489">
    <property type="entry name" value="Methyltransf_23"/>
    <property type="match status" value="1"/>
</dbReference>
<dbReference type="RefSeq" id="WP_342853617.1">
    <property type="nucleotide sequence ID" value="NZ_JBBMRA010000001.1"/>
</dbReference>
<dbReference type="Gene3D" id="1.10.30.50">
    <property type="match status" value="1"/>
</dbReference>
<keyword evidence="2" id="KW-0808">Transferase</keyword>
<dbReference type="EMBL" id="JBBMRA010000001">
    <property type="protein sequence ID" value="MEM5535257.1"/>
    <property type="molecule type" value="Genomic_DNA"/>
</dbReference>
<dbReference type="Pfam" id="PF13395">
    <property type="entry name" value="HNH_4"/>
    <property type="match status" value="1"/>
</dbReference>
<dbReference type="PANTHER" id="PTHR43861">
    <property type="entry name" value="TRANS-ACONITATE 2-METHYLTRANSFERASE-RELATED"/>
    <property type="match status" value="1"/>
</dbReference>
<organism evidence="2 3">
    <name type="scientific">Neptuniibacter pectenicola</name>
    <dbReference type="NCBI Taxonomy" id="1806669"/>
    <lineage>
        <taxon>Bacteria</taxon>
        <taxon>Pseudomonadati</taxon>
        <taxon>Pseudomonadota</taxon>
        <taxon>Gammaproteobacteria</taxon>
        <taxon>Oceanospirillales</taxon>
        <taxon>Oceanospirillaceae</taxon>
        <taxon>Neptuniibacter</taxon>
    </lineage>
</organism>
<keyword evidence="2" id="KW-0489">Methyltransferase</keyword>
<protein>
    <submittedName>
        <fullName evidence="2">Methyltransferase domain-containing protein</fullName>
    </submittedName>
</protein>
<dbReference type="CDD" id="cd00085">
    <property type="entry name" value="HNHc"/>
    <property type="match status" value="1"/>
</dbReference>
<dbReference type="InterPro" id="IPR003615">
    <property type="entry name" value="HNH_nuc"/>
</dbReference>
<dbReference type="GO" id="GO:0008168">
    <property type="term" value="F:methyltransferase activity"/>
    <property type="evidence" value="ECO:0007669"/>
    <property type="project" value="UniProtKB-KW"/>
</dbReference>
<accession>A0ABU9TPS4</accession>
<sequence length="566" mass="64977">MPDQKTTIFYEAHSQTLFERYESVDSKIADYFDVSYPKGSEILDVGAGSGRDLNTLLNKGYQAYGAEPSEGLRNKAINKNPFLADRLFSGSLPNIPAQKTYDGVLCSAVLMHLPKTELFDSLVNLRALLKPNGRLLLSIPMERPGLNSDRRDSDGRLFEELHPEYLILLCARLGLELVSSFENDDSLSRADHSWTTLLFQKNAGTGRTLDRIESVLRNDKKSATYKLALLRAFCDLSERDDKAVVWRPDNTVSVPLQSIAETWLIYYWPLLDVPSIVPQNNAEASGGRAIAFRSELSELIHLCYQYFQAETATFSLFYLDWKKGSLPEKIRKYLNKVLKKIADTIKIGPVKYADNGTMFSFDRQTASVLVDAELWREFCLTGYWVKDSLLLRWSELTEQFSRKLSLPITSGEVLNLLLTQPKIDREQSLARKIYLSNPKQRLKCVWSQRVLDNKTLDVDHALPYSLLRNNDLWNLLPTHKKVNNNKRAKVPSSEQLNLSKSLIIENWQLLRAAEQNIFDFEAQRSLGSLHQHSWENDLFRHLKEKSNHAIYARYAEPWDFQSYHVD</sequence>
<name>A0ABU9TPS4_9GAMM</name>
<gene>
    <name evidence="2" type="ORF">WNY58_02520</name>
</gene>
<evidence type="ECO:0000313" key="3">
    <source>
        <dbReference type="Proteomes" id="UP001449225"/>
    </source>
</evidence>
<keyword evidence="3" id="KW-1185">Reference proteome</keyword>
<evidence type="ECO:0000313" key="2">
    <source>
        <dbReference type="EMBL" id="MEM5535257.1"/>
    </source>
</evidence>
<reference evidence="2 3" key="1">
    <citation type="submission" date="2024-03" db="EMBL/GenBank/DDBJ databases">
        <title>Community enrichment and isolation of bacterial strains for fucoidan degradation.</title>
        <authorList>
            <person name="Sichert A."/>
        </authorList>
    </citation>
    <scope>NUCLEOTIDE SEQUENCE [LARGE SCALE GENOMIC DNA]</scope>
    <source>
        <strain evidence="2 3">AS76</strain>
    </source>
</reference>
<evidence type="ECO:0000259" key="1">
    <source>
        <dbReference type="Pfam" id="PF13395"/>
    </source>
</evidence>
<proteinExistence type="predicted"/>
<dbReference type="SUPFAM" id="SSF53335">
    <property type="entry name" value="S-adenosyl-L-methionine-dependent methyltransferases"/>
    <property type="match status" value="1"/>
</dbReference>
<dbReference type="Proteomes" id="UP001449225">
    <property type="component" value="Unassembled WGS sequence"/>
</dbReference>
<dbReference type="GO" id="GO:0032259">
    <property type="term" value="P:methylation"/>
    <property type="evidence" value="ECO:0007669"/>
    <property type="project" value="UniProtKB-KW"/>
</dbReference>
<dbReference type="CDD" id="cd02440">
    <property type="entry name" value="AdoMet_MTases"/>
    <property type="match status" value="1"/>
</dbReference>
<dbReference type="Gene3D" id="3.40.50.150">
    <property type="entry name" value="Vaccinia Virus protein VP39"/>
    <property type="match status" value="1"/>
</dbReference>